<accession>A0A157ZDM1</accession>
<keyword evidence="3" id="KW-1185">Reference proteome</keyword>
<dbReference type="GO" id="GO:0003677">
    <property type="term" value="F:DNA binding"/>
    <property type="evidence" value="ECO:0007669"/>
    <property type="project" value="InterPro"/>
</dbReference>
<name>A0A157ZDM1_9BURK</name>
<sequence length="90" mass="9673">MEADRPPAIDTSFLCAAFGLTRREAALAALLARGDDLRLAARQLNIEIGTARGYLKQVLAKTDTHRQAELVAFLLRGGLQPVGLRSRGSA</sequence>
<dbReference type="GO" id="GO:0006355">
    <property type="term" value="P:regulation of DNA-templated transcription"/>
    <property type="evidence" value="ECO:0007669"/>
    <property type="project" value="InterPro"/>
</dbReference>
<dbReference type="AlphaFoldDB" id="A0A157ZDM1"/>
<proteinExistence type="predicted"/>
<dbReference type="InterPro" id="IPR036388">
    <property type="entry name" value="WH-like_DNA-bd_sf"/>
</dbReference>
<feature type="domain" description="HTH luxR-type" evidence="1">
    <location>
        <begin position="17"/>
        <end position="74"/>
    </location>
</feature>
<dbReference type="SUPFAM" id="SSF46894">
    <property type="entry name" value="C-terminal effector domain of the bipartite response regulators"/>
    <property type="match status" value="1"/>
</dbReference>
<protein>
    <submittedName>
        <fullName evidence="2">LuxR family transcriptional regulator</fullName>
    </submittedName>
</protein>
<reference evidence="2" key="1">
    <citation type="submission" date="2016-01" db="EMBL/GenBank/DDBJ databases">
        <authorList>
            <person name="Peeters C."/>
        </authorList>
    </citation>
    <scope>NUCLEOTIDE SEQUENCE</scope>
    <source>
        <strain evidence="2">LMG 29322</strain>
    </source>
</reference>
<dbReference type="STRING" id="1777140.AWB79_00701"/>
<dbReference type="Proteomes" id="UP000054851">
    <property type="component" value="Unassembled WGS sequence"/>
</dbReference>
<evidence type="ECO:0000313" key="2">
    <source>
        <dbReference type="EMBL" id="SAK43635.1"/>
    </source>
</evidence>
<dbReference type="InterPro" id="IPR016032">
    <property type="entry name" value="Sig_transdc_resp-reg_C-effctor"/>
</dbReference>
<dbReference type="Gene3D" id="1.10.10.10">
    <property type="entry name" value="Winged helix-like DNA-binding domain superfamily/Winged helix DNA-binding domain"/>
    <property type="match status" value="1"/>
</dbReference>
<dbReference type="EMBL" id="FCOA02000002">
    <property type="protein sequence ID" value="SAK43635.1"/>
    <property type="molecule type" value="Genomic_DNA"/>
</dbReference>
<comment type="caution">
    <text evidence="2">The sequence shown here is derived from an EMBL/GenBank/DDBJ whole genome shotgun (WGS) entry which is preliminary data.</text>
</comment>
<dbReference type="SMART" id="SM00421">
    <property type="entry name" value="HTH_LUXR"/>
    <property type="match status" value="1"/>
</dbReference>
<evidence type="ECO:0000259" key="1">
    <source>
        <dbReference type="SMART" id="SM00421"/>
    </source>
</evidence>
<dbReference type="InterPro" id="IPR000792">
    <property type="entry name" value="Tscrpt_reg_LuxR_C"/>
</dbReference>
<evidence type="ECO:0000313" key="3">
    <source>
        <dbReference type="Proteomes" id="UP000054851"/>
    </source>
</evidence>
<gene>
    <name evidence="2" type="ORF">AWB79_00701</name>
</gene>
<organism evidence="2 3">
    <name type="scientific">Caballeronia hypogeia</name>
    <dbReference type="NCBI Taxonomy" id="1777140"/>
    <lineage>
        <taxon>Bacteria</taxon>
        <taxon>Pseudomonadati</taxon>
        <taxon>Pseudomonadota</taxon>
        <taxon>Betaproteobacteria</taxon>
        <taxon>Burkholderiales</taxon>
        <taxon>Burkholderiaceae</taxon>
        <taxon>Caballeronia</taxon>
    </lineage>
</organism>